<evidence type="ECO:0000256" key="2">
    <source>
        <dbReference type="ARBA" id="ARBA00022679"/>
    </source>
</evidence>
<comment type="caution">
    <text evidence="5">The sequence shown here is derived from an EMBL/GenBank/DDBJ whole genome shotgun (WGS) entry which is preliminary data.</text>
</comment>
<dbReference type="PANTHER" id="PTHR46401:SF2">
    <property type="entry name" value="GLYCOSYLTRANSFERASE WBBK-RELATED"/>
    <property type="match status" value="1"/>
</dbReference>
<dbReference type="Gene3D" id="3.40.50.2000">
    <property type="entry name" value="Glycogen Phosphorylase B"/>
    <property type="match status" value="2"/>
</dbReference>
<dbReference type="SUPFAM" id="SSF53756">
    <property type="entry name" value="UDP-Glycosyltransferase/glycogen phosphorylase"/>
    <property type="match status" value="1"/>
</dbReference>
<proteinExistence type="predicted"/>
<evidence type="ECO:0000313" key="6">
    <source>
        <dbReference type="Proteomes" id="UP000291591"/>
    </source>
</evidence>
<keyword evidence="6" id="KW-1185">Reference proteome</keyword>
<evidence type="ECO:0000313" key="5">
    <source>
        <dbReference type="EMBL" id="RZT87906.1"/>
    </source>
</evidence>
<dbReference type="GO" id="GO:0016757">
    <property type="term" value="F:glycosyltransferase activity"/>
    <property type="evidence" value="ECO:0007669"/>
    <property type="project" value="UniProtKB-KW"/>
</dbReference>
<accession>A0A4Q7V0T3</accession>
<dbReference type="EMBL" id="SHKL01000001">
    <property type="protein sequence ID" value="RZT87906.1"/>
    <property type="molecule type" value="Genomic_DNA"/>
</dbReference>
<evidence type="ECO:0000256" key="1">
    <source>
        <dbReference type="ARBA" id="ARBA00022676"/>
    </source>
</evidence>
<dbReference type="AlphaFoldDB" id="A0A4Q7V0T3"/>
<feature type="domain" description="Glycosyltransferase subfamily 4-like N-terminal" evidence="4">
    <location>
        <begin position="36"/>
        <end position="203"/>
    </location>
</feature>
<dbReference type="InterPro" id="IPR028098">
    <property type="entry name" value="Glyco_trans_4-like_N"/>
</dbReference>
<evidence type="ECO:0000259" key="4">
    <source>
        <dbReference type="Pfam" id="PF13439"/>
    </source>
</evidence>
<reference evidence="5 6" key="1">
    <citation type="submission" date="2019-02" db="EMBL/GenBank/DDBJ databases">
        <title>Sequencing the genomes of 1000 actinobacteria strains.</title>
        <authorList>
            <person name="Klenk H.-P."/>
        </authorList>
    </citation>
    <scope>NUCLEOTIDE SEQUENCE [LARGE SCALE GENOMIC DNA]</scope>
    <source>
        <strain evidence="5 6">DSM 45779</strain>
    </source>
</reference>
<dbReference type="InterPro" id="IPR001296">
    <property type="entry name" value="Glyco_trans_1"/>
</dbReference>
<dbReference type="CDD" id="cd03809">
    <property type="entry name" value="GT4_MtfB-like"/>
    <property type="match status" value="1"/>
</dbReference>
<dbReference type="Pfam" id="PF00534">
    <property type="entry name" value="Glycos_transf_1"/>
    <property type="match status" value="1"/>
</dbReference>
<dbReference type="RefSeq" id="WP_130291992.1">
    <property type="nucleotide sequence ID" value="NZ_SHKL01000001.1"/>
</dbReference>
<sequence>MGNPSAFKSYATWKVSMQKVALDLVPLSPGRGGGGGGVTRYSIELLQSLSELCHQLDFELVVFAQPGQIVDVQSFSLVEVNIDVTGILRRLLWVHLILPVLCLVMRIDVLHKLATECPIALPGTKLVVTVHDFMTEFLSDNFVDTKLKAGPLKFMHSAYFRLIAKRALSRSNFVIVPSNSVGDEAIKRFGPRPNLYTIYNGINRPSAGLNQCAPRYIDCQAPLRIAYIASFSPHKGHFQALAGIELFAKLNPQYSTRLQVEFRGHVVDVDYHRDFLFRSSSSVLRNEIHFINYSSTVSVTDLYASADIVMLLSMYEGFGLPPAEAQAHGVPVICSDMEPFHEVLQDGALYVDSADPSQIAHAIHAVVSQQDATSARTQAGVRNSQRFTWSKTADKTARVYRHALAKSAENCR</sequence>
<gene>
    <name evidence="5" type="ORF">EV383_4838</name>
</gene>
<dbReference type="GO" id="GO:0009103">
    <property type="term" value="P:lipopolysaccharide biosynthetic process"/>
    <property type="evidence" value="ECO:0007669"/>
    <property type="project" value="TreeGrafter"/>
</dbReference>
<dbReference type="Proteomes" id="UP000291591">
    <property type="component" value="Unassembled WGS sequence"/>
</dbReference>
<dbReference type="PANTHER" id="PTHR46401">
    <property type="entry name" value="GLYCOSYLTRANSFERASE WBBK-RELATED"/>
    <property type="match status" value="1"/>
</dbReference>
<keyword evidence="2 5" id="KW-0808">Transferase</keyword>
<keyword evidence="1" id="KW-0328">Glycosyltransferase</keyword>
<name>A0A4Q7V0T3_PSEST</name>
<dbReference type="Pfam" id="PF13439">
    <property type="entry name" value="Glyco_transf_4"/>
    <property type="match status" value="1"/>
</dbReference>
<feature type="domain" description="Glycosyl transferase family 1" evidence="3">
    <location>
        <begin position="224"/>
        <end position="372"/>
    </location>
</feature>
<dbReference type="OrthoDB" id="9801609at2"/>
<organism evidence="5 6">
    <name type="scientific">Pseudonocardia sediminis</name>
    <dbReference type="NCBI Taxonomy" id="1397368"/>
    <lineage>
        <taxon>Bacteria</taxon>
        <taxon>Bacillati</taxon>
        <taxon>Actinomycetota</taxon>
        <taxon>Actinomycetes</taxon>
        <taxon>Pseudonocardiales</taxon>
        <taxon>Pseudonocardiaceae</taxon>
        <taxon>Pseudonocardia</taxon>
    </lineage>
</organism>
<evidence type="ECO:0000259" key="3">
    <source>
        <dbReference type="Pfam" id="PF00534"/>
    </source>
</evidence>
<protein>
    <submittedName>
        <fullName evidence="5">Glycosyltransferase involved in cell wall biosynthesis</fullName>
    </submittedName>
</protein>